<dbReference type="OrthoDB" id="3874071at2"/>
<evidence type="ECO:0000313" key="1">
    <source>
        <dbReference type="EMBL" id="TWG00253.1"/>
    </source>
</evidence>
<dbReference type="AlphaFoldDB" id="A0A561ULJ4"/>
<sequence>MDRRIPPRAAAPSRSRALAAPVAVATGAALSLGLALAGCSSSSSSKATSAASSAASAAQSALSSIGGQVASQAASAASSALSAAASFGSSAVASAQSAASSAFASATGGLDATGDVSLGTVATGSDGKAQVPVTVTNQQSDAKRYTVQVDFKDQNGSLLDTVVLNVGPVPAGQSANATATGNRSLSGTVNASVERAVRY</sequence>
<dbReference type="Proteomes" id="UP000317940">
    <property type="component" value="Unassembled WGS sequence"/>
</dbReference>
<protein>
    <submittedName>
        <fullName evidence="1">Uncharacterized protein</fullName>
    </submittedName>
</protein>
<gene>
    <name evidence="1" type="ORF">FHX73_114126</name>
</gene>
<proteinExistence type="predicted"/>
<dbReference type="RefSeq" id="WP_145906380.1">
    <property type="nucleotide sequence ID" value="NZ_BAAAMZ010000016.1"/>
</dbReference>
<organism evidence="1 2">
    <name type="scientific">Kitasatospora viridis</name>
    <dbReference type="NCBI Taxonomy" id="281105"/>
    <lineage>
        <taxon>Bacteria</taxon>
        <taxon>Bacillati</taxon>
        <taxon>Actinomycetota</taxon>
        <taxon>Actinomycetes</taxon>
        <taxon>Kitasatosporales</taxon>
        <taxon>Streptomycetaceae</taxon>
        <taxon>Kitasatospora</taxon>
    </lineage>
</organism>
<accession>A0A561ULJ4</accession>
<keyword evidence="2" id="KW-1185">Reference proteome</keyword>
<dbReference type="EMBL" id="VIWT01000001">
    <property type="protein sequence ID" value="TWG00253.1"/>
    <property type="molecule type" value="Genomic_DNA"/>
</dbReference>
<reference evidence="1 2" key="1">
    <citation type="submission" date="2019-06" db="EMBL/GenBank/DDBJ databases">
        <title>Sequencing the genomes of 1000 actinobacteria strains.</title>
        <authorList>
            <person name="Klenk H.-P."/>
        </authorList>
    </citation>
    <scope>NUCLEOTIDE SEQUENCE [LARGE SCALE GENOMIC DNA]</scope>
    <source>
        <strain evidence="1 2">DSM 44826</strain>
    </source>
</reference>
<name>A0A561ULJ4_9ACTN</name>
<evidence type="ECO:0000313" key="2">
    <source>
        <dbReference type="Proteomes" id="UP000317940"/>
    </source>
</evidence>
<comment type="caution">
    <text evidence="1">The sequence shown here is derived from an EMBL/GenBank/DDBJ whole genome shotgun (WGS) entry which is preliminary data.</text>
</comment>